<name>A0A1X9LPK0_9MICO</name>
<dbReference type="InterPro" id="IPR000719">
    <property type="entry name" value="Prot_kinase_dom"/>
</dbReference>
<dbReference type="Gene3D" id="3.30.10.20">
    <property type="match status" value="3"/>
</dbReference>
<evidence type="ECO:0000256" key="4">
    <source>
        <dbReference type="ARBA" id="ARBA00022741"/>
    </source>
</evidence>
<dbReference type="CDD" id="cd06577">
    <property type="entry name" value="PASTA_pknB"/>
    <property type="match status" value="3"/>
</dbReference>
<dbReference type="GO" id="GO:0045717">
    <property type="term" value="P:negative regulation of fatty acid biosynthetic process"/>
    <property type="evidence" value="ECO:0007669"/>
    <property type="project" value="UniProtKB-ARBA"/>
</dbReference>
<dbReference type="PANTHER" id="PTHR43289:SF34">
    <property type="entry name" value="SERINE_THREONINE-PROTEIN KINASE YBDM-RELATED"/>
    <property type="match status" value="1"/>
</dbReference>
<protein>
    <recommendedName>
        <fullName evidence="1">non-specific serine/threonine protein kinase</fullName>
        <ecNumber evidence="1">2.7.11.1</ecNumber>
    </recommendedName>
</protein>
<keyword evidence="10" id="KW-1185">Reference proteome</keyword>
<evidence type="ECO:0000256" key="2">
    <source>
        <dbReference type="ARBA" id="ARBA00022527"/>
    </source>
</evidence>
<evidence type="ECO:0000256" key="3">
    <source>
        <dbReference type="ARBA" id="ARBA00022679"/>
    </source>
</evidence>
<evidence type="ECO:0000256" key="7">
    <source>
        <dbReference type="ARBA" id="ARBA00047899"/>
    </source>
</evidence>
<dbReference type="SMART" id="SM00220">
    <property type="entry name" value="S_TKc"/>
    <property type="match status" value="1"/>
</dbReference>
<dbReference type="STRING" id="1619308.B5808_00095"/>
<dbReference type="Pfam" id="PF03793">
    <property type="entry name" value="PASTA"/>
    <property type="match status" value="3"/>
</dbReference>
<keyword evidence="6" id="KW-0067">ATP-binding</keyword>
<dbReference type="SMART" id="SM00740">
    <property type="entry name" value="PASTA"/>
    <property type="match status" value="3"/>
</dbReference>
<dbReference type="InterPro" id="IPR011009">
    <property type="entry name" value="Kinase-like_dom_sf"/>
</dbReference>
<dbReference type="NCBIfam" id="NF033483">
    <property type="entry name" value="PknB_PASTA_kin"/>
    <property type="match status" value="1"/>
</dbReference>
<keyword evidence="3" id="KW-0808">Transferase</keyword>
<dbReference type="PROSITE" id="PS00107">
    <property type="entry name" value="PROTEIN_KINASE_ATP"/>
    <property type="match status" value="1"/>
</dbReference>
<evidence type="ECO:0000313" key="9">
    <source>
        <dbReference type="EMBL" id="ARJ03810.1"/>
    </source>
</evidence>
<evidence type="ECO:0000256" key="1">
    <source>
        <dbReference type="ARBA" id="ARBA00012513"/>
    </source>
</evidence>
<gene>
    <name evidence="9" type="ORF">B5808_00095</name>
</gene>
<dbReference type="PANTHER" id="PTHR43289">
    <property type="entry name" value="MITOGEN-ACTIVATED PROTEIN KINASE KINASE KINASE 20-RELATED"/>
    <property type="match status" value="1"/>
</dbReference>
<dbReference type="InterPro" id="IPR017441">
    <property type="entry name" value="Protein_kinase_ATP_BS"/>
</dbReference>
<comment type="catalytic activity">
    <reaction evidence="7">
        <text>L-threonyl-[protein] + ATP = O-phospho-L-threonyl-[protein] + ADP + H(+)</text>
        <dbReference type="Rhea" id="RHEA:46608"/>
        <dbReference type="Rhea" id="RHEA-COMP:11060"/>
        <dbReference type="Rhea" id="RHEA-COMP:11605"/>
        <dbReference type="ChEBI" id="CHEBI:15378"/>
        <dbReference type="ChEBI" id="CHEBI:30013"/>
        <dbReference type="ChEBI" id="CHEBI:30616"/>
        <dbReference type="ChEBI" id="CHEBI:61977"/>
        <dbReference type="ChEBI" id="CHEBI:456216"/>
        <dbReference type="EC" id="2.7.11.1"/>
    </reaction>
</comment>
<sequence>MTDDTRLLAGRYRLGDLIGRGGMSNVYMGRDERLGRQVAIKLLRSQLAGDPIFRTRFRQEAQAASRMAHPTIVRVFDAGEERIAEPGGFEGVVPFIVMEYVDGRLLKDVIKSDGPLDVAEAIRITEGILTALEYSHRAGVVHRDIKPGNVMITHGGQVKVMDFGIARAISDSSATVAQTTAILGTAQYFSPEQARGESVDARTDLYSTGIVLFEMLTGRPPFSGDTPVAVAYQHVSEAPVAPSTLNPLVSPAVDQVVLHSLAKDRFARFQSSAEFRADLEVAASGRIPSKRVPVDDFQSSLFGAPPSLAAGSESPLTQLAGDDQYAVRTQSRPPVLWIWAGIASVAVILVAIVFWVLSLQPSDQLPAASREVPTVTGQTFEDAQSTLQQLDLVTARFEVYSDTVPKGQVVDTNPAAGTIVSPQTVITVNVSQGRKSVPVPSVQGLSSTDAAAQITQAGFKVGQITKENSASAPADTVIRTDPAGTTDGYAGDTINLVVSSGLVTVPDVTGQPIDAAQSTLSGLSLAVKVEQDMGCDAVTGNPVSGQSIAPGDAAQGSEITLRYCGRR</sequence>
<dbReference type="PROSITE" id="PS51178">
    <property type="entry name" value="PASTA"/>
    <property type="match status" value="2"/>
</dbReference>
<evidence type="ECO:0000256" key="6">
    <source>
        <dbReference type="ARBA" id="ARBA00022840"/>
    </source>
</evidence>
<dbReference type="FunFam" id="1.10.510.10:FF:000021">
    <property type="entry name" value="Serine/threonine protein kinase"/>
    <property type="match status" value="1"/>
</dbReference>
<keyword evidence="2 9" id="KW-0723">Serine/threonine-protein kinase</keyword>
<dbReference type="Proteomes" id="UP000192775">
    <property type="component" value="Chromosome"/>
</dbReference>
<evidence type="ECO:0000313" key="10">
    <source>
        <dbReference type="Proteomes" id="UP000192775"/>
    </source>
</evidence>
<keyword evidence="4" id="KW-0547">Nucleotide-binding</keyword>
<dbReference type="RefSeq" id="WP_085017622.1">
    <property type="nucleotide sequence ID" value="NZ_BMHD01000001.1"/>
</dbReference>
<dbReference type="EMBL" id="CP020715">
    <property type="protein sequence ID" value="ARJ03810.1"/>
    <property type="molecule type" value="Genomic_DNA"/>
</dbReference>
<dbReference type="Gene3D" id="3.30.200.20">
    <property type="entry name" value="Phosphorylase Kinase, domain 1"/>
    <property type="match status" value="1"/>
</dbReference>
<dbReference type="GO" id="GO:0004674">
    <property type="term" value="F:protein serine/threonine kinase activity"/>
    <property type="evidence" value="ECO:0007669"/>
    <property type="project" value="UniProtKB-KW"/>
</dbReference>
<dbReference type="SUPFAM" id="SSF56112">
    <property type="entry name" value="Protein kinase-like (PK-like)"/>
    <property type="match status" value="1"/>
</dbReference>
<proteinExistence type="predicted"/>
<dbReference type="KEGG" id="cphy:B5808_00095"/>
<dbReference type="InterPro" id="IPR005543">
    <property type="entry name" value="PASTA_dom"/>
</dbReference>
<dbReference type="CDD" id="cd14014">
    <property type="entry name" value="STKc_PknB_like"/>
    <property type="match status" value="1"/>
</dbReference>
<organism evidence="9 10">
    <name type="scientific">Cnuibacter physcomitrellae</name>
    <dbReference type="NCBI Taxonomy" id="1619308"/>
    <lineage>
        <taxon>Bacteria</taxon>
        <taxon>Bacillati</taxon>
        <taxon>Actinomycetota</taxon>
        <taxon>Actinomycetes</taxon>
        <taxon>Micrococcales</taxon>
        <taxon>Microbacteriaceae</taxon>
        <taxon>Cnuibacter</taxon>
    </lineage>
</organism>
<dbReference type="PROSITE" id="PS50011">
    <property type="entry name" value="PROTEIN_KINASE_DOM"/>
    <property type="match status" value="1"/>
</dbReference>
<dbReference type="Pfam" id="PF00069">
    <property type="entry name" value="Pkinase"/>
    <property type="match status" value="1"/>
</dbReference>
<accession>A0A1X9LPK0</accession>
<dbReference type="EC" id="2.7.11.1" evidence="1"/>
<reference evidence="9 10" key="1">
    <citation type="submission" date="2017-04" db="EMBL/GenBank/DDBJ databases">
        <authorList>
            <person name="Afonso C.L."/>
            <person name="Miller P.J."/>
            <person name="Scott M.A."/>
            <person name="Spackman E."/>
            <person name="Goraichik I."/>
            <person name="Dimitrov K.M."/>
            <person name="Suarez D.L."/>
            <person name="Swayne D.E."/>
        </authorList>
    </citation>
    <scope>NUCLEOTIDE SEQUENCE [LARGE SCALE GENOMIC DNA]</scope>
    <source>
        <strain evidence="10">XA(T)</strain>
    </source>
</reference>
<keyword evidence="5 9" id="KW-0418">Kinase</keyword>
<evidence type="ECO:0000256" key="5">
    <source>
        <dbReference type="ARBA" id="ARBA00022777"/>
    </source>
</evidence>
<dbReference type="Gene3D" id="1.10.510.10">
    <property type="entry name" value="Transferase(Phosphotransferase) domain 1"/>
    <property type="match status" value="1"/>
</dbReference>
<dbReference type="InterPro" id="IPR008271">
    <property type="entry name" value="Ser/Thr_kinase_AS"/>
</dbReference>
<comment type="catalytic activity">
    <reaction evidence="8">
        <text>L-seryl-[protein] + ATP = O-phospho-L-seryl-[protein] + ADP + H(+)</text>
        <dbReference type="Rhea" id="RHEA:17989"/>
        <dbReference type="Rhea" id="RHEA-COMP:9863"/>
        <dbReference type="Rhea" id="RHEA-COMP:11604"/>
        <dbReference type="ChEBI" id="CHEBI:15378"/>
        <dbReference type="ChEBI" id="CHEBI:29999"/>
        <dbReference type="ChEBI" id="CHEBI:30616"/>
        <dbReference type="ChEBI" id="CHEBI:83421"/>
        <dbReference type="ChEBI" id="CHEBI:456216"/>
        <dbReference type="EC" id="2.7.11.1"/>
    </reaction>
</comment>
<dbReference type="FunFam" id="3.30.200.20:FF:000035">
    <property type="entry name" value="Serine/threonine protein kinase Stk1"/>
    <property type="match status" value="1"/>
</dbReference>
<dbReference type="GO" id="GO:0005524">
    <property type="term" value="F:ATP binding"/>
    <property type="evidence" value="ECO:0007669"/>
    <property type="project" value="UniProtKB-UniRule"/>
</dbReference>
<dbReference type="AlphaFoldDB" id="A0A1X9LPK0"/>
<evidence type="ECO:0000256" key="8">
    <source>
        <dbReference type="ARBA" id="ARBA00048679"/>
    </source>
</evidence>
<dbReference type="PROSITE" id="PS00108">
    <property type="entry name" value="PROTEIN_KINASE_ST"/>
    <property type="match status" value="1"/>
</dbReference>